<feature type="compositionally biased region" description="Basic and acidic residues" evidence="4">
    <location>
        <begin position="496"/>
        <end position="510"/>
    </location>
</feature>
<dbReference type="GO" id="GO:0016788">
    <property type="term" value="F:hydrolase activity, acting on ester bonds"/>
    <property type="evidence" value="ECO:0007669"/>
    <property type="project" value="InterPro"/>
</dbReference>
<dbReference type="EMBL" id="QXIT01000110">
    <property type="protein sequence ID" value="RIE07400.1"/>
    <property type="molecule type" value="Genomic_DNA"/>
</dbReference>
<protein>
    <submittedName>
        <fullName evidence="6">CRISPR-associated endoribonuclease Cas6</fullName>
    </submittedName>
</protein>
<feature type="domain" description="CRISPR associated protein Cas6 C-terminal" evidence="5">
    <location>
        <begin position="144"/>
        <end position="257"/>
    </location>
</feature>
<feature type="compositionally biased region" description="Basic and acidic residues" evidence="4">
    <location>
        <begin position="264"/>
        <end position="280"/>
    </location>
</feature>
<dbReference type="InterPro" id="IPR045747">
    <property type="entry name" value="CRISPR-assoc_prot_Cas6_N_sf"/>
</dbReference>
<dbReference type="PANTHER" id="PTHR36984">
    <property type="entry name" value="CRISPR-ASSOCIATED ENDORIBONUCLEASE CAS6 1"/>
    <property type="match status" value="1"/>
</dbReference>
<feature type="compositionally biased region" description="Basic and acidic residues" evidence="4">
    <location>
        <begin position="328"/>
        <end position="425"/>
    </location>
</feature>
<keyword evidence="7" id="KW-1185">Reference proteome</keyword>
<keyword evidence="3" id="KW-0051">Antiviral defense</keyword>
<accession>A0A398CYU1</accession>
<keyword evidence="2" id="KW-0694">RNA-binding</keyword>
<dbReference type="NCBIfam" id="TIGR01877">
    <property type="entry name" value="cas_cas6"/>
    <property type="match status" value="1"/>
</dbReference>
<proteinExistence type="inferred from homology"/>
<organism evidence="6 7">
    <name type="scientific">Candidatus Cryosericum odellii</name>
    <dbReference type="NCBI Taxonomy" id="2290917"/>
    <lineage>
        <taxon>Bacteria</taxon>
        <taxon>Pseudomonadati</taxon>
        <taxon>Caldisericota/Cryosericota group</taxon>
        <taxon>Candidatus Cryosericota</taxon>
        <taxon>Candidatus Cryosericia</taxon>
        <taxon>Candidatus Cryosericales</taxon>
        <taxon>Candidatus Cryosericaceae</taxon>
        <taxon>Candidatus Cryosericum</taxon>
    </lineage>
</organism>
<dbReference type="PANTHER" id="PTHR36984:SF1">
    <property type="entry name" value="CRISPR-ASSOCIATED ENDORIBONUCLEASE CAS6 1"/>
    <property type="match status" value="1"/>
</dbReference>
<evidence type="ECO:0000259" key="5">
    <source>
        <dbReference type="Pfam" id="PF01881"/>
    </source>
</evidence>
<comment type="caution">
    <text evidence="6">The sequence shown here is derived from an EMBL/GenBank/DDBJ whole genome shotgun (WGS) entry which is preliminary data.</text>
</comment>
<dbReference type="InterPro" id="IPR049435">
    <property type="entry name" value="Cas_Cas6_C"/>
</dbReference>
<evidence type="ECO:0000256" key="1">
    <source>
        <dbReference type="ARBA" id="ARBA00005937"/>
    </source>
</evidence>
<feature type="compositionally biased region" description="Low complexity" evidence="4">
    <location>
        <begin position="528"/>
        <end position="539"/>
    </location>
</feature>
<evidence type="ECO:0000313" key="7">
    <source>
        <dbReference type="Proteomes" id="UP000266260"/>
    </source>
</evidence>
<feature type="compositionally biased region" description="Low complexity" evidence="4">
    <location>
        <begin position="428"/>
        <end position="440"/>
    </location>
</feature>
<comment type="similarity">
    <text evidence="1">Belongs to the CRISPR-associated protein Cas6/Cse3/CasE family.</text>
</comment>
<feature type="compositionally biased region" description="Basic and acidic residues" evidence="4">
    <location>
        <begin position="454"/>
        <end position="468"/>
    </location>
</feature>
<evidence type="ECO:0000313" key="6">
    <source>
        <dbReference type="EMBL" id="RIE07400.1"/>
    </source>
</evidence>
<dbReference type="GO" id="GO:0051607">
    <property type="term" value="P:defense response to virus"/>
    <property type="evidence" value="ECO:0007669"/>
    <property type="project" value="UniProtKB-KW"/>
</dbReference>
<dbReference type="Gene3D" id="3.30.70.1900">
    <property type="match status" value="1"/>
</dbReference>
<dbReference type="AlphaFoldDB" id="A0A398CYU1"/>
<evidence type="ECO:0000256" key="4">
    <source>
        <dbReference type="SAM" id="MobiDB-lite"/>
    </source>
</evidence>
<dbReference type="Pfam" id="PF01881">
    <property type="entry name" value="Cas_Cas6_C"/>
    <property type="match status" value="1"/>
</dbReference>
<dbReference type="InterPro" id="IPR010156">
    <property type="entry name" value="CRISPR-assoc_prot_Cas6"/>
</dbReference>
<dbReference type="GO" id="GO:0003723">
    <property type="term" value="F:RNA binding"/>
    <property type="evidence" value="ECO:0007669"/>
    <property type="project" value="UniProtKB-KW"/>
</dbReference>
<evidence type="ECO:0000256" key="2">
    <source>
        <dbReference type="ARBA" id="ARBA00022884"/>
    </source>
</evidence>
<dbReference type="Proteomes" id="UP000266260">
    <property type="component" value="Unassembled WGS sequence"/>
</dbReference>
<sequence>MRIRIEVQSALDKFILPQGYNPYVQGLVNACIPEDIKWSGIATGTEEAHFKLFTFSQLYAKSVERIDIAPRDGVEADGHVHYQLVMSSPVWFYLSSPSPEFIEALTPRLQQAHDLHLERNLVQSVRVVAAYPVTIPTHGLVTWRIRTISPITVYQSESKDSNSAHYFAPDDPLFSKIVLDNAVRKYYAWTQEKAPSDGFSISCLDHTPHLAVISFKDTPVHGYTGRFQLTGDAKLLSFLYESGLGGKNSHGFGMFDIAPEGEDDAHWRRRTEEESREVRRVPSTPMAAADQEKPDRRERSDNRGQEGHVWHGEHHGAAGESSPSRSAGSRDDRTHTSRPRPQGEHSDRPHTDRPQSDRPHTECSASDRPHTDRPYSDRPRTDRPQSDRPHTERSASDRPHTDRPYSDRPRTDRPYSDRPRTEAPRLDGTPGTSRGTGRPGTDNRRFQSSPRGGTSDRRGSRGTEEPHRKFVSRYAPDIKPVSHEKAATGSYSIWDGKAKAELPRFVRPDGTESTGGPRPNEHRGGPRPGASGRSSSGDGRPPGDRRGGSFGTSRPGGSSGSVHRPSGGHGDPRDHRGSKSGPYNH</sequence>
<evidence type="ECO:0000256" key="3">
    <source>
        <dbReference type="ARBA" id="ARBA00023118"/>
    </source>
</evidence>
<gene>
    <name evidence="6" type="primary">cas6</name>
    <name evidence="6" type="ORF">SMC6_06610</name>
</gene>
<dbReference type="RefSeq" id="WP_119175721.1">
    <property type="nucleotide sequence ID" value="NZ_QXIT01000110.1"/>
</dbReference>
<reference evidence="6 7" key="1">
    <citation type="submission" date="2018-09" db="EMBL/GenBank/DDBJ databases">
        <title>Discovery and Ecogenomic Context for Candidatus Cryosericales, a Global Caldiserica Order Active in Thawing Permafrost.</title>
        <authorList>
            <person name="Martinez M.A."/>
            <person name="Woodcroft B.J."/>
            <person name="Ignacio Espinoza J.C."/>
            <person name="Zayed A."/>
            <person name="Singleton C.M."/>
            <person name="Boyd J."/>
            <person name="Li Y.-F."/>
            <person name="Purvine S."/>
            <person name="Maughan H."/>
            <person name="Hodgkins S.B."/>
            <person name="Anderson D."/>
            <person name="Sederholm M."/>
            <person name="Temperton B."/>
            <person name="Saleska S.R."/>
            <person name="Tyson G.W."/>
            <person name="Rich V.I."/>
        </authorList>
    </citation>
    <scope>NUCLEOTIDE SEQUENCE [LARGE SCALE GENOMIC DNA]</scope>
    <source>
        <strain evidence="6 7">SMC6</strain>
    </source>
</reference>
<name>A0A398CYU1_9BACT</name>
<feature type="region of interest" description="Disordered" evidence="4">
    <location>
        <begin position="255"/>
        <end position="585"/>
    </location>
</feature>
<feature type="compositionally biased region" description="Basic and acidic residues" evidence="4">
    <location>
        <begin position="290"/>
        <end position="317"/>
    </location>
</feature>
<dbReference type="CDD" id="cd21140">
    <property type="entry name" value="Cas6_I-like"/>
    <property type="match status" value="1"/>
</dbReference>
<dbReference type="Gene3D" id="3.30.70.1890">
    <property type="match status" value="1"/>
</dbReference>